<organism evidence="2 3">
    <name type="scientific">Streptomyces pyxinae</name>
    <dbReference type="NCBI Taxonomy" id="2970734"/>
    <lineage>
        <taxon>Bacteria</taxon>
        <taxon>Bacillati</taxon>
        <taxon>Actinomycetota</taxon>
        <taxon>Actinomycetes</taxon>
        <taxon>Kitasatosporales</taxon>
        <taxon>Streptomycetaceae</taxon>
        <taxon>Streptomyces</taxon>
    </lineage>
</organism>
<feature type="signal peptide" evidence="1">
    <location>
        <begin position="1"/>
        <end position="23"/>
    </location>
</feature>
<keyword evidence="3" id="KW-1185">Reference proteome</keyword>
<evidence type="ECO:0008006" key="4">
    <source>
        <dbReference type="Google" id="ProtNLM"/>
    </source>
</evidence>
<gene>
    <name evidence="2" type="ORF">NX801_24095</name>
</gene>
<accession>A0ABT2CMM1</accession>
<evidence type="ECO:0000313" key="3">
    <source>
        <dbReference type="Proteomes" id="UP001431313"/>
    </source>
</evidence>
<keyword evidence="1" id="KW-0732">Signal</keyword>
<reference evidence="2" key="1">
    <citation type="submission" date="2022-08" db="EMBL/GenBank/DDBJ databases">
        <authorList>
            <person name="Somphong A."/>
            <person name="Phongsopitanun W."/>
        </authorList>
    </citation>
    <scope>NUCLEOTIDE SEQUENCE</scope>
    <source>
        <strain evidence="2">LP05-1</strain>
    </source>
</reference>
<name>A0ABT2CMM1_9ACTN</name>
<dbReference type="EMBL" id="JANUGQ010000025">
    <property type="protein sequence ID" value="MCS0638680.1"/>
    <property type="molecule type" value="Genomic_DNA"/>
</dbReference>
<sequence length="150" mass="15536">MMKSRNLAVAVGLASLAVLSVGAAPAGAVVTGEQSRSVAVAGDDVVTIELAPAGTKCSGDWKKAVGIPLKWQTSEDPCGIFGAKGYKAAYGWVAERGTPCIKVRGFNSKGKSQWYDAGCGKKGSIKNVPWGNVLGKKAIQVKGASLLKWQ</sequence>
<comment type="caution">
    <text evidence="2">The sequence shown here is derived from an EMBL/GenBank/DDBJ whole genome shotgun (WGS) entry which is preliminary data.</text>
</comment>
<protein>
    <recommendedName>
        <fullName evidence="4">Secreted protein</fullName>
    </recommendedName>
</protein>
<dbReference type="RefSeq" id="WP_258789981.1">
    <property type="nucleotide sequence ID" value="NZ_JANUGQ010000025.1"/>
</dbReference>
<feature type="chain" id="PRO_5045367039" description="Secreted protein" evidence="1">
    <location>
        <begin position="24"/>
        <end position="150"/>
    </location>
</feature>
<dbReference type="Proteomes" id="UP001431313">
    <property type="component" value="Unassembled WGS sequence"/>
</dbReference>
<evidence type="ECO:0000313" key="2">
    <source>
        <dbReference type="EMBL" id="MCS0638680.1"/>
    </source>
</evidence>
<evidence type="ECO:0000256" key="1">
    <source>
        <dbReference type="SAM" id="SignalP"/>
    </source>
</evidence>
<proteinExistence type="predicted"/>